<dbReference type="PROSITE" id="PS51986">
    <property type="entry name" value="GS_BETA_GRASP"/>
    <property type="match status" value="1"/>
</dbReference>
<dbReference type="Pfam" id="PF00120">
    <property type="entry name" value="Gln-synt_C"/>
    <property type="match status" value="1"/>
</dbReference>
<dbReference type="InterPro" id="IPR040577">
    <property type="entry name" value="Gln-synt_C"/>
</dbReference>
<accession>A0A2K9NR50</accession>
<evidence type="ECO:0000313" key="5">
    <source>
        <dbReference type="Proteomes" id="UP000235584"/>
    </source>
</evidence>
<name>A0A2K9NR50_BACTC</name>
<dbReference type="PANTHER" id="PTHR42974">
    <property type="entry name" value="GLUTAMINE SYNTHETASE"/>
    <property type="match status" value="1"/>
</dbReference>
<dbReference type="PANTHER" id="PTHR42974:SF1">
    <property type="entry name" value="TYPE-3 GLUTAMINE SYNTHETASE"/>
    <property type="match status" value="1"/>
</dbReference>
<evidence type="ECO:0000256" key="3">
    <source>
        <dbReference type="SAM" id="MobiDB-lite"/>
    </source>
</evidence>
<dbReference type="AlphaFoldDB" id="A0A2K9NR50"/>
<dbReference type="InterPro" id="IPR008147">
    <property type="entry name" value="Gln_synt_N"/>
</dbReference>
<comment type="similarity">
    <text evidence="1 2">Belongs to the glutamine synthetase family.</text>
</comment>
<keyword evidence="5" id="KW-1185">Reference proteome</keyword>
<reference evidence="4 5" key="1">
    <citation type="submission" date="2018-01" db="EMBL/GenBank/DDBJ databases">
        <title>Complete genome sequence of Bacteriovorax stolpii DSM12778.</title>
        <authorList>
            <person name="Tang B."/>
            <person name="Chang J."/>
        </authorList>
    </citation>
    <scope>NUCLEOTIDE SEQUENCE [LARGE SCALE GENOMIC DNA]</scope>
    <source>
        <strain evidence="4 5">DSM 12778</strain>
    </source>
</reference>
<dbReference type="RefSeq" id="WP_102243271.1">
    <property type="nucleotide sequence ID" value="NZ_CP025704.1"/>
</dbReference>
<proteinExistence type="inferred from homology"/>
<dbReference type="Proteomes" id="UP000235584">
    <property type="component" value="Chromosome"/>
</dbReference>
<dbReference type="KEGG" id="bsto:C0V70_07625"/>
<sequence>MTIEKDSVSSLRNRATSRNPRHFNVPLDNLGLPKKVSDYYGELTFDFKTSEDISDATKKEIIKALDEGRGIKKDHAEAIAKAVTDWAVRNGATHFCHWFQPLTGGTAEKHDAFFSLKDGKPIERLSASQLMQGEPDASSFPNGGSRSTFEARGYTTWDLTSPMFLIETTNGRTLCIPTAFVSYFGESLDIKTPLLKSISKLSPAATKFLQLAGHKETTSVHVTCGAEQEYFLVDKAFYYARPDLVMTGRTLFGALTTRNQQLEDHYFGLIPDRVLAFMQELDYELHRLGIPSKTRHNEVAPGQFEMAPIFSEANVASDNNQMIMTTMRRIAEKHDMMVLLHEKPFAGINGSGKHVNWSMSDDTGLNLLEPGSEPQSNLRFLATVAVIVEALHRYSKPLRMAISGAGNDHRLGANEAPPSIISAYLGDTLDKIFHTIMEDKSFTPRSNNVIDLGTNQLAHLLQDNTDRNRTSPFAFTGNKFEFRAVGSSHAIGFPMTILNAAVTDIFNEANAYLEAEQAKGQTVDQSLMSLIKKLMGNSMKAVFNGDGYSKEWVQEAARRGLPNLRTTPEALKTMTNAEDYSFLVRNGIFKAEEVTTRYNILLERYIKIREIEFETMIDMIHQYVIPSGLEYKSVLANLIKGQKEIGVASNFEMDAYKKVSTKIDEIHSLSTNLQKELSGDHSDHQKYAEKIGSELMTMVTTMAGICNELEELIPNQFYTLPKYYDMLFLR</sequence>
<dbReference type="Gene3D" id="3.30.590.10">
    <property type="entry name" value="Glutamine synthetase/guanido kinase, catalytic domain"/>
    <property type="match status" value="1"/>
</dbReference>
<dbReference type="Pfam" id="PF12437">
    <property type="entry name" value="GSIII_N"/>
    <property type="match status" value="1"/>
</dbReference>
<evidence type="ECO:0000313" key="4">
    <source>
        <dbReference type="EMBL" id="AUN97978.1"/>
    </source>
</evidence>
<dbReference type="InterPro" id="IPR014746">
    <property type="entry name" value="Gln_synth/guanido_kin_cat_dom"/>
</dbReference>
<dbReference type="EMBL" id="CP025704">
    <property type="protein sequence ID" value="AUN97978.1"/>
    <property type="molecule type" value="Genomic_DNA"/>
</dbReference>
<evidence type="ECO:0000256" key="2">
    <source>
        <dbReference type="RuleBase" id="RU000384"/>
    </source>
</evidence>
<dbReference type="Pfam" id="PF18318">
    <property type="entry name" value="Gln-synt_C-ter"/>
    <property type="match status" value="1"/>
</dbReference>
<dbReference type="InterPro" id="IPR008146">
    <property type="entry name" value="Gln_synth_cat_dom"/>
</dbReference>
<feature type="compositionally biased region" description="Polar residues" evidence="3">
    <location>
        <begin position="8"/>
        <end position="18"/>
    </location>
</feature>
<dbReference type="InterPro" id="IPR022147">
    <property type="entry name" value="GSIII_N"/>
</dbReference>
<organism evidence="4 5">
    <name type="scientific">Bacteriovorax stolpii</name>
    <name type="common">Bdellovibrio stolpii</name>
    <dbReference type="NCBI Taxonomy" id="960"/>
    <lineage>
        <taxon>Bacteria</taxon>
        <taxon>Pseudomonadati</taxon>
        <taxon>Bdellovibrionota</taxon>
        <taxon>Bacteriovoracia</taxon>
        <taxon>Bacteriovoracales</taxon>
        <taxon>Bacteriovoracaceae</taxon>
        <taxon>Bacteriovorax</taxon>
    </lineage>
</organism>
<dbReference type="PROSITE" id="PS00181">
    <property type="entry name" value="GLNA_ATP"/>
    <property type="match status" value="1"/>
</dbReference>
<evidence type="ECO:0000256" key="1">
    <source>
        <dbReference type="PROSITE-ProRule" id="PRU01330"/>
    </source>
</evidence>
<dbReference type="SUPFAM" id="SSF55931">
    <property type="entry name" value="Glutamine synthetase/guanido kinase"/>
    <property type="match status" value="1"/>
</dbReference>
<dbReference type="InterPro" id="IPR027303">
    <property type="entry name" value="Gln_synth_gly_rich_site"/>
</dbReference>
<dbReference type="Gene3D" id="1.20.120.1560">
    <property type="match status" value="1"/>
</dbReference>
<feature type="region of interest" description="Disordered" evidence="3">
    <location>
        <begin position="1"/>
        <end position="22"/>
    </location>
</feature>
<protein>
    <submittedName>
        <fullName evidence="4">Glutamine synthetase type III</fullName>
    </submittedName>
</protein>
<dbReference type="SMART" id="SM01230">
    <property type="entry name" value="Gln-synt_C"/>
    <property type="match status" value="1"/>
</dbReference>
<gene>
    <name evidence="4" type="ORF">C0V70_07625</name>
</gene>
<dbReference type="GO" id="GO:0006542">
    <property type="term" value="P:glutamine biosynthetic process"/>
    <property type="evidence" value="ECO:0007669"/>
    <property type="project" value="InterPro"/>
</dbReference>
<dbReference type="InterPro" id="IPR052725">
    <property type="entry name" value="GS_Type-3"/>
</dbReference>
<dbReference type="PROSITE" id="PS51987">
    <property type="entry name" value="GS_CATALYTIC"/>
    <property type="match status" value="1"/>
</dbReference>
<dbReference type="GO" id="GO:0004356">
    <property type="term" value="F:glutamine synthetase activity"/>
    <property type="evidence" value="ECO:0007669"/>
    <property type="project" value="InterPro"/>
</dbReference>